<dbReference type="EMBL" id="CAFBOZ010000202">
    <property type="protein sequence ID" value="CAB5013741.1"/>
    <property type="molecule type" value="Genomic_DNA"/>
</dbReference>
<proteinExistence type="predicted"/>
<sequence length="59" mass="6365">MRGFLGRVFGKSAGRPVAISVEIDRERASAAVAEITESQFFRTLEAAKLKKGEPTPESA</sequence>
<dbReference type="AlphaFoldDB" id="A0A6J7IFB2"/>
<gene>
    <name evidence="1" type="ORF">UFOPK3773_00151</name>
    <name evidence="2" type="ORF">UFOPK3992_01352</name>
</gene>
<name>A0A6J7IFB2_9ZZZZ</name>
<protein>
    <submittedName>
        <fullName evidence="1">Unannotated protein</fullName>
    </submittedName>
</protein>
<evidence type="ECO:0000313" key="1">
    <source>
        <dbReference type="EMBL" id="CAB4929391.1"/>
    </source>
</evidence>
<organism evidence="1">
    <name type="scientific">freshwater metagenome</name>
    <dbReference type="NCBI Taxonomy" id="449393"/>
    <lineage>
        <taxon>unclassified sequences</taxon>
        <taxon>metagenomes</taxon>
        <taxon>ecological metagenomes</taxon>
    </lineage>
</organism>
<dbReference type="EMBL" id="CAFBNF010000007">
    <property type="protein sequence ID" value="CAB4929391.1"/>
    <property type="molecule type" value="Genomic_DNA"/>
</dbReference>
<reference evidence="1" key="1">
    <citation type="submission" date="2020-05" db="EMBL/GenBank/DDBJ databases">
        <authorList>
            <person name="Chiriac C."/>
            <person name="Salcher M."/>
            <person name="Ghai R."/>
            <person name="Kavagutti S V."/>
        </authorList>
    </citation>
    <scope>NUCLEOTIDE SEQUENCE</scope>
</reference>
<accession>A0A6J7IFB2</accession>
<evidence type="ECO:0000313" key="2">
    <source>
        <dbReference type="EMBL" id="CAB5013741.1"/>
    </source>
</evidence>